<feature type="region of interest" description="Disordered" evidence="8">
    <location>
        <begin position="355"/>
        <end position="395"/>
    </location>
</feature>
<dbReference type="AlphaFoldDB" id="A0A409VM17"/>
<comment type="subcellular location">
    <subcellularLocation>
        <location evidence="1">Cell membrane</location>
        <topology evidence="1">Multi-pass membrane protein</topology>
    </subcellularLocation>
</comment>
<dbReference type="OrthoDB" id="1099at2759"/>
<dbReference type="PANTHER" id="PTHR31686:SF1">
    <property type="entry name" value="SULFITE EFFLUX PUMP SSU1"/>
    <property type="match status" value="1"/>
</dbReference>
<feature type="transmembrane region" description="Helical" evidence="9">
    <location>
        <begin position="145"/>
        <end position="173"/>
    </location>
</feature>
<feature type="transmembrane region" description="Helical" evidence="9">
    <location>
        <begin position="276"/>
        <end position="298"/>
    </location>
</feature>
<sequence length="395" mass="43676">MLVLSLIVSFLNLFLFVLFTILLITKYLCYPDRWKSLIRNPVTSLFAGCFPMAGTTLINVAVQVVHTRYHVGGKGFLYFIWSMWWLDIVVSLLCCWLGVNAMFVYQKHTLQTMSATWLLPIVTLIVAASSGGIIGQALVQYSATYALNTVVVSVFLVVVGLTFALMILTIYLLRLILHGLPPGASLLSVFLPLGPTGQSGYAILLAGQNFRILFPPLSDVSQLIRLGTHENSVGVIVDIICTCSAFLLWSIATMWLLYAVLAIYTGLGNSVIPYRISFWGLVFPNTVYANLTIQLANAFDSRAFRVWGSIYAAGSLILWLSLFLRSVWELKIFFIAHEESPSTATAQIPVQYTSSGSSFSQHRSTGNMSSHSTEISPHRIETSPQSTETSTIKYP</sequence>
<evidence type="ECO:0000256" key="9">
    <source>
        <dbReference type="SAM" id="Phobius"/>
    </source>
</evidence>
<protein>
    <recommendedName>
        <fullName evidence="12">Sulfite efflux pump SSU1</fullName>
    </recommendedName>
</protein>
<feature type="compositionally biased region" description="Polar residues" evidence="8">
    <location>
        <begin position="382"/>
        <end position="395"/>
    </location>
</feature>
<dbReference type="InterPro" id="IPR004695">
    <property type="entry name" value="SLAC1/Mae1/Ssu1/TehA"/>
</dbReference>
<dbReference type="Pfam" id="PF03595">
    <property type="entry name" value="SLAC1"/>
    <property type="match status" value="1"/>
</dbReference>
<dbReference type="InterPro" id="IPR038665">
    <property type="entry name" value="Voltage-dep_anion_channel_sf"/>
</dbReference>
<dbReference type="GO" id="GO:0005886">
    <property type="term" value="C:plasma membrane"/>
    <property type="evidence" value="ECO:0007669"/>
    <property type="project" value="UniProtKB-SubCell"/>
</dbReference>
<gene>
    <name evidence="10" type="ORF">CVT25_005899</name>
</gene>
<evidence type="ECO:0000256" key="2">
    <source>
        <dbReference type="ARBA" id="ARBA00008566"/>
    </source>
</evidence>
<keyword evidence="7 9" id="KW-0472">Membrane</keyword>
<reference evidence="10 11" key="1">
    <citation type="journal article" date="2018" name="Evol. Lett.">
        <title>Horizontal gene cluster transfer increased hallucinogenic mushroom diversity.</title>
        <authorList>
            <person name="Reynolds H.T."/>
            <person name="Vijayakumar V."/>
            <person name="Gluck-Thaler E."/>
            <person name="Korotkin H.B."/>
            <person name="Matheny P.B."/>
            <person name="Slot J.C."/>
        </authorList>
    </citation>
    <scope>NUCLEOTIDE SEQUENCE [LARGE SCALE GENOMIC DNA]</scope>
    <source>
        <strain evidence="10 11">2631</strain>
    </source>
</reference>
<feature type="transmembrane region" description="Helical" evidence="9">
    <location>
        <begin position="304"/>
        <end position="324"/>
    </location>
</feature>
<evidence type="ECO:0000313" key="10">
    <source>
        <dbReference type="EMBL" id="PPQ67315.1"/>
    </source>
</evidence>
<dbReference type="STRING" id="93625.A0A409VM17"/>
<comment type="caution">
    <text evidence="10">The sequence shown here is derived from an EMBL/GenBank/DDBJ whole genome shotgun (WGS) entry which is preliminary data.</text>
</comment>
<feature type="transmembrane region" description="Helical" evidence="9">
    <location>
        <begin position="235"/>
        <end position="264"/>
    </location>
</feature>
<evidence type="ECO:0000256" key="3">
    <source>
        <dbReference type="ARBA" id="ARBA00022448"/>
    </source>
</evidence>
<evidence type="ECO:0000256" key="7">
    <source>
        <dbReference type="ARBA" id="ARBA00023136"/>
    </source>
</evidence>
<evidence type="ECO:0000256" key="8">
    <source>
        <dbReference type="SAM" id="MobiDB-lite"/>
    </source>
</evidence>
<keyword evidence="6 9" id="KW-1133">Transmembrane helix</keyword>
<keyword evidence="4" id="KW-1003">Cell membrane</keyword>
<feature type="transmembrane region" description="Helical" evidence="9">
    <location>
        <begin position="42"/>
        <end position="62"/>
    </location>
</feature>
<dbReference type="EMBL" id="NHYD01003975">
    <property type="protein sequence ID" value="PPQ67315.1"/>
    <property type="molecule type" value="Genomic_DNA"/>
</dbReference>
<dbReference type="InParanoid" id="A0A409VM17"/>
<organism evidence="10 11">
    <name type="scientific">Psilocybe cyanescens</name>
    <dbReference type="NCBI Taxonomy" id="93625"/>
    <lineage>
        <taxon>Eukaryota</taxon>
        <taxon>Fungi</taxon>
        <taxon>Dikarya</taxon>
        <taxon>Basidiomycota</taxon>
        <taxon>Agaricomycotina</taxon>
        <taxon>Agaricomycetes</taxon>
        <taxon>Agaricomycetidae</taxon>
        <taxon>Agaricales</taxon>
        <taxon>Agaricineae</taxon>
        <taxon>Strophariaceae</taxon>
        <taxon>Psilocybe</taxon>
    </lineage>
</organism>
<keyword evidence="11" id="KW-1185">Reference proteome</keyword>
<accession>A0A409VM17</accession>
<feature type="transmembrane region" description="Helical" evidence="9">
    <location>
        <begin position="82"/>
        <end position="105"/>
    </location>
</feature>
<keyword evidence="5 9" id="KW-0812">Transmembrane</keyword>
<evidence type="ECO:0000313" key="11">
    <source>
        <dbReference type="Proteomes" id="UP000283269"/>
    </source>
</evidence>
<evidence type="ECO:0000256" key="5">
    <source>
        <dbReference type="ARBA" id="ARBA00022692"/>
    </source>
</evidence>
<evidence type="ECO:0008006" key="12">
    <source>
        <dbReference type="Google" id="ProtNLM"/>
    </source>
</evidence>
<name>A0A409VM17_PSICY</name>
<dbReference type="Proteomes" id="UP000283269">
    <property type="component" value="Unassembled WGS sequence"/>
</dbReference>
<dbReference type="PANTHER" id="PTHR31686">
    <property type="match status" value="1"/>
</dbReference>
<evidence type="ECO:0000256" key="1">
    <source>
        <dbReference type="ARBA" id="ARBA00004651"/>
    </source>
</evidence>
<proteinExistence type="inferred from homology"/>
<dbReference type="Gene3D" id="1.50.10.150">
    <property type="entry name" value="Voltage-dependent anion channel"/>
    <property type="match status" value="1"/>
</dbReference>
<dbReference type="GO" id="GO:0000319">
    <property type="term" value="F:sulfite transmembrane transporter activity"/>
    <property type="evidence" value="ECO:0007669"/>
    <property type="project" value="TreeGrafter"/>
</dbReference>
<dbReference type="InterPro" id="IPR051629">
    <property type="entry name" value="Sulfite_efflux_TDT"/>
</dbReference>
<feature type="transmembrane region" description="Helical" evidence="9">
    <location>
        <begin position="6"/>
        <end position="30"/>
    </location>
</feature>
<keyword evidence="3" id="KW-0813">Transport</keyword>
<feature type="compositionally biased region" description="Polar residues" evidence="8">
    <location>
        <begin position="355"/>
        <end position="375"/>
    </location>
</feature>
<feature type="transmembrane region" description="Helical" evidence="9">
    <location>
        <begin position="185"/>
        <end position="207"/>
    </location>
</feature>
<evidence type="ECO:0000256" key="6">
    <source>
        <dbReference type="ARBA" id="ARBA00022989"/>
    </source>
</evidence>
<evidence type="ECO:0000256" key="4">
    <source>
        <dbReference type="ARBA" id="ARBA00022475"/>
    </source>
</evidence>
<feature type="transmembrane region" description="Helical" evidence="9">
    <location>
        <begin position="117"/>
        <end position="139"/>
    </location>
</feature>
<comment type="similarity">
    <text evidence="2">Belongs to the tellurite-resistance/dicarboxylate transporter (TDT) family.</text>
</comment>